<gene>
    <name evidence="1" type="ORF">AALO17_27090</name>
</gene>
<sequence length="76" mass="8631">MKLCSPEEKAEYMRLISGMVCGRETGLFRDVESQKDLKAISGAKSMMPDLFGYDEHEESWSVQVQNNSIEEGRLDV</sequence>
<accession>A0A140DYW6</accession>
<keyword evidence="2" id="KW-1185">Reference proteome</keyword>
<evidence type="ECO:0000313" key="2">
    <source>
        <dbReference type="Proteomes" id="UP000069771"/>
    </source>
</evidence>
<dbReference type="EMBL" id="CP011391">
    <property type="protein sequence ID" value="AMK55843.1"/>
    <property type="molecule type" value="Genomic_DNA"/>
</dbReference>
<reference evidence="1 2" key="1">
    <citation type="journal article" date="2016" name="Gut Pathog.">
        <title>Whole genome sequencing of "Faecalibaculum rodentium" ALO17, isolated from C57BL/6J laboratory mouse feces.</title>
        <authorList>
            <person name="Lim S."/>
            <person name="Chang D.H."/>
            <person name="Ahn S."/>
            <person name="Kim B.C."/>
        </authorList>
    </citation>
    <scope>NUCLEOTIDE SEQUENCE [LARGE SCALE GENOMIC DNA]</scope>
    <source>
        <strain evidence="1 2">Alo17</strain>
    </source>
</reference>
<dbReference type="KEGG" id="fro:AALO17_27090"/>
<dbReference type="Proteomes" id="UP000069771">
    <property type="component" value="Chromosome"/>
</dbReference>
<proteinExistence type="predicted"/>
<organism evidence="1 2">
    <name type="scientific">Faecalibaculum rodentium</name>
    <dbReference type="NCBI Taxonomy" id="1702221"/>
    <lineage>
        <taxon>Bacteria</taxon>
        <taxon>Bacillati</taxon>
        <taxon>Bacillota</taxon>
        <taxon>Erysipelotrichia</taxon>
        <taxon>Erysipelotrichales</taxon>
        <taxon>Erysipelotrichaceae</taxon>
        <taxon>Faecalibaculum</taxon>
    </lineage>
</organism>
<evidence type="ECO:0000313" key="1">
    <source>
        <dbReference type="EMBL" id="AMK55843.1"/>
    </source>
</evidence>
<dbReference type="AlphaFoldDB" id="A0A140DYW6"/>
<protein>
    <submittedName>
        <fullName evidence="1">Uncharacterized protein</fullName>
    </submittedName>
</protein>
<name>A0A140DYW6_9FIRM</name>